<feature type="domain" description="HTH cro/C1-type" evidence="1">
    <location>
        <begin position="17"/>
        <end position="72"/>
    </location>
</feature>
<dbReference type="InterPro" id="IPR043917">
    <property type="entry name" value="DUF5753"/>
</dbReference>
<dbReference type="Pfam" id="PF19054">
    <property type="entry name" value="DUF5753"/>
    <property type="match status" value="1"/>
</dbReference>
<dbReference type="SUPFAM" id="SSF47413">
    <property type="entry name" value="lambda repressor-like DNA-binding domains"/>
    <property type="match status" value="1"/>
</dbReference>
<dbReference type="AlphaFoldDB" id="A0A8J3C279"/>
<evidence type="ECO:0000259" key="1">
    <source>
        <dbReference type="PROSITE" id="PS50943"/>
    </source>
</evidence>
<evidence type="ECO:0000313" key="3">
    <source>
        <dbReference type="Proteomes" id="UP000656042"/>
    </source>
</evidence>
<sequence length="300" mass="34126">MTEVSPTVARRRVRLALREAREAADLTQLQVADEMEWSLSKVIRIENGDVSISPNDLRPLLSYLGFKDRARINALIADAKMARTRGRAAWWQGSDFRELSETLRRLFEYEAAAVTIRSFCIRYVPGPLQLPEYADALTGSFEEEISDERAKTLIEARRLRREAMLSRLGKGLEYFAIFEEPVFLRNIGGAGVFLTQLRELYRLACEGLLKVRMLPLDLETPIANNATFDLLSLGDGKEGEVLYRENGLADELLEDKQSTSRHLDRFHQFWHLATDEADTISYIGKRIEILERATGQASVS</sequence>
<dbReference type="CDD" id="cd00093">
    <property type="entry name" value="HTH_XRE"/>
    <property type="match status" value="1"/>
</dbReference>
<dbReference type="InterPro" id="IPR001387">
    <property type="entry name" value="Cro/C1-type_HTH"/>
</dbReference>
<accession>A0A8J3C279</accession>
<dbReference type="Proteomes" id="UP000656042">
    <property type="component" value="Unassembled WGS sequence"/>
</dbReference>
<dbReference type="Gene3D" id="1.10.260.40">
    <property type="entry name" value="lambda repressor-like DNA-binding domains"/>
    <property type="match status" value="1"/>
</dbReference>
<dbReference type="EMBL" id="BMMX01000015">
    <property type="protein sequence ID" value="GGK98691.1"/>
    <property type="molecule type" value="Genomic_DNA"/>
</dbReference>
<name>A0A8J3C279_9ACTN</name>
<reference evidence="2" key="2">
    <citation type="submission" date="2020-09" db="EMBL/GenBank/DDBJ databases">
        <authorList>
            <person name="Sun Q."/>
            <person name="Zhou Y."/>
        </authorList>
    </citation>
    <scope>NUCLEOTIDE SEQUENCE</scope>
    <source>
        <strain evidence="2">CGMCC 4.7299</strain>
    </source>
</reference>
<dbReference type="InterPro" id="IPR010982">
    <property type="entry name" value="Lambda_DNA-bd_dom_sf"/>
</dbReference>
<evidence type="ECO:0000313" key="2">
    <source>
        <dbReference type="EMBL" id="GGK98691.1"/>
    </source>
</evidence>
<dbReference type="SMART" id="SM00530">
    <property type="entry name" value="HTH_XRE"/>
    <property type="match status" value="1"/>
</dbReference>
<dbReference type="PROSITE" id="PS50943">
    <property type="entry name" value="HTH_CROC1"/>
    <property type="match status" value="1"/>
</dbReference>
<dbReference type="GO" id="GO:0003677">
    <property type="term" value="F:DNA binding"/>
    <property type="evidence" value="ECO:0007669"/>
    <property type="project" value="InterPro"/>
</dbReference>
<gene>
    <name evidence="2" type="ORF">GCM10012284_36190</name>
</gene>
<proteinExistence type="predicted"/>
<dbReference type="Pfam" id="PF13560">
    <property type="entry name" value="HTH_31"/>
    <property type="match status" value="1"/>
</dbReference>
<protein>
    <submittedName>
        <fullName evidence="2">Transcriptional regulator</fullName>
    </submittedName>
</protein>
<organism evidence="2 3">
    <name type="scientific">Mangrovihabitans endophyticus</name>
    <dbReference type="NCBI Taxonomy" id="1751298"/>
    <lineage>
        <taxon>Bacteria</taxon>
        <taxon>Bacillati</taxon>
        <taxon>Actinomycetota</taxon>
        <taxon>Actinomycetes</taxon>
        <taxon>Micromonosporales</taxon>
        <taxon>Micromonosporaceae</taxon>
        <taxon>Mangrovihabitans</taxon>
    </lineage>
</organism>
<keyword evidence="3" id="KW-1185">Reference proteome</keyword>
<dbReference type="RefSeq" id="WP_189080396.1">
    <property type="nucleotide sequence ID" value="NZ_BMMX01000015.1"/>
</dbReference>
<reference evidence="2" key="1">
    <citation type="journal article" date="2014" name="Int. J. Syst. Evol. Microbiol.">
        <title>Complete genome sequence of Corynebacterium casei LMG S-19264T (=DSM 44701T), isolated from a smear-ripened cheese.</title>
        <authorList>
            <consortium name="US DOE Joint Genome Institute (JGI-PGF)"/>
            <person name="Walter F."/>
            <person name="Albersmeier A."/>
            <person name="Kalinowski J."/>
            <person name="Ruckert C."/>
        </authorList>
    </citation>
    <scope>NUCLEOTIDE SEQUENCE</scope>
    <source>
        <strain evidence="2">CGMCC 4.7299</strain>
    </source>
</reference>
<comment type="caution">
    <text evidence="2">The sequence shown here is derived from an EMBL/GenBank/DDBJ whole genome shotgun (WGS) entry which is preliminary data.</text>
</comment>